<comment type="similarity">
    <text evidence="1">Belongs to the cytidine and deoxycytidylate deaminase family. ADAT2 subfamily.</text>
</comment>
<feature type="binding site" evidence="8">
    <location>
        <position position="100"/>
    </location>
    <ligand>
        <name>Zn(2+)</name>
        <dbReference type="ChEBI" id="CHEBI:29105"/>
        <note>catalytic</note>
    </ligand>
</feature>
<dbReference type="SUPFAM" id="SSF53927">
    <property type="entry name" value="Cytidine deaminase-like"/>
    <property type="match status" value="1"/>
</dbReference>
<keyword evidence="3 8" id="KW-0819">tRNA processing</keyword>
<dbReference type="GO" id="GO:0008270">
    <property type="term" value="F:zinc ion binding"/>
    <property type="evidence" value="ECO:0007669"/>
    <property type="project" value="UniProtKB-UniRule"/>
</dbReference>
<dbReference type="InterPro" id="IPR028883">
    <property type="entry name" value="tRNA_aden_deaminase"/>
</dbReference>
<dbReference type="Gene3D" id="3.40.140.10">
    <property type="entry name" value="Cytidine Deaminase, domain 2"/>
    <property type="match status" value="1"/>
</dbReference>
<organism evidence="10 11">
    <name type="scientific">Salinimonas iocasae</name>
    <dbReference type="NCBI Taxonomy" id="2572577"/>
    <lineage>
        <taxon>Bacteria</taxon>
        <taxon>Pseudomonadati</taxon>
        <taxon>Pseudomonadota</taxon>
        <taxon>Gammaproteobacteria</taxon>
        <taxon>Alteromonadales</taxon>
        <taxon>Alteromonadaceae</taxon>
        <taxon>Alteromonas/Salinimonas group</taxon>
        <taxon>Salinimonas</taxon>
    </lineage>
</organism>
<dbReference type="PANTHER" id="PTHR11079:SF202">
    <property type="entry name" value="TRNA-SPECIFIC ADENOSINE DEAMINASE"/>
    <property type="match status" value="1"/>
</dbReference>
<feature type="binding site" evidence="8">
    <location>
        <position position="70"/>
    </location>
    <ligand>
        <name>Zn(2+)</name>
        <dbReference type="ChEBI" id="CHEBI:29105"/>
        <note>catalytic</note>
    </ligand>
</feature>
<evidence type="ECO:0000313" key="10">
    <source>
        <dbReference type="EMBL" id="QCZ94304.1"/>
    </source>
</evidence>
<evidence type="ECO:0000256" key="6">
    <source>
        <dbReference type="ARBA" id="ARBA00022833"/>
    </source>
</evidence>
<dbReference type="NCBIfam" id="NF008113">
    <property type="entry name" value="PRK10860.1"/>
    <property type="match status" value="1"/>
</dbReference>
<dbReference type="HAMAP" id="MF_00972">
    <property type="entry name" value="tRNA_aden_deaminase"/>
    <property type="match status" value="1"/>
</dbReference>
<evidence type="ECO:0000256" key="3">
    <source>
        <dbReference type="ARBA" id="ARBA00022694"/>
    </source>
</evidence>
<dbReference type="InterPro" id="IPR002125">
    <property type="entry name" value="CMP_dCMP_dom"/>
</dbReference>
<dbReference type="PROSITE" id="PS00903">
    <property type="entry name" value="CYT_DCMP_DEAMINASES_1"/>
    <property type="match status" value="1"/>
</dbReference>
<name>A0A5B7YF41_9ALTE</name>
<keyword evidence="11" id="KW-1185">Reference proteome</keyword>
<dbReference type="PROSITE" id="PS51747">
    <property type="entry name" value="CYT_DCMP_DEAMINASES_2"/>
    <property type="match status" value="1"/>
</dbReference>
<dbReference type="InterPro" id="IPR016193">
    <property type="entry name" value="Cytidine_deaminase-like"/>
</dbReference>
<proteinExistence type="inferred from homology"/>
<dbReference type="EMBL" id="CP039852">
    <property type="protein sequence ID" value="QCZ94304.1"/>
    <property type="molecule type" value="Genomic_DNA"/>
</dbReference>
<evidence type="ECO:0000256" key="1">
    <source>
        <dbReference type="ARBA" id="ARBA00010669"/>
    </source>
</evidence>
<comment type="catalytic activity">
    <reaction evidence="7 8">
        <text>adenosine(34) in tRNA + H2O + H(+) = inosine(34) in tRNA + NH4(+)</text>
        <dbReference type="Rhea" id="RHEA:43168"/>
        <dbReference type="Rhea" id="RHEA-COMP:10373"/>
        <dbReference type="Rhea" id="RHEA-COMP:10374"/>
        <dbReference type="ChEBI" id="CHEBI:15377"/>
        <dbReference type="ChEBI" id="CHEBI:15378"/>
        <dbReference type="ChEBI" id="CHEBI:28938"/>
        <dbReference type="ChEBI" id="CHEBI:74411"/>
        <dbReference type="ChEBI" id="CHEBI:82852"/>
        <dbReference type="EC" id="3.5.4.33"/>
    </reaction>
</comment>
<sequence length="180" mass="19321">MSNQTINSSNSPDNSIDTADDEKWMRYALTLAEKARAINEVPVGAVIVKNGCIVGEGFNSPIQDNDPSAHAEMRAIQMAAVNLKNYRLVDATLYVTLEPCPMCAGAIVHGRLKRVVFGAYDLKTGAGGSAMQLLQHDKLNHQCQISGGVLEAECAKTVSSFFTQRRAQIKAAKAAAKLKG</sequence>
<feature type="active site" description="Proton donor" evidence="8">
    <location>
        <position position="72"/>
    </location>
</feature>
<feature type="domain" description="CMP/dCMP-type deaminase" evidence="9">
    <location>
        <begin position="19"/>
        <end position="130"/>
    </location>
</feature>
<dbReference type="FunFam" id="3.40.140.10:FF:000005">
    <property type="entry name" value="tRNA-specific adenosine deaminase"/>
    <property type="match status" value="1"/>
</dbReference>
<gene>
    <name evidence="8 10" type="primary">tadA</name>
    <name evidence="10" type="ORF">FBQ74_12840</name>
</gene>
<dbReference type="GO" id="GO:0052717">
    <property type="term" value="F:tRNA-specific adenosine-34 deaminase activity"/>
    <property type="evidence" value="ECO:0007669"/>
    <property type="project" value="UniProtKB-UniRule"/>
</dbReference>
<dbReference type="CDD" id="cd01285">
    <property type="entry name" value="nucleoside_deaminase"/>
    <property type="match status" value="1"/>
</dbReference>
<dbReference type="Pfam" id="PF00383">
    <property type="entry name" value="dCMP_cyt_deam_1"/>
    <property type="match status" value="1"/>
</dbReference>
<comment type="subunit">
    <text evidence="2 8">Homodimer.</text>
</comment>
<evidence type="ECO:0000256" key="4">
    <source>
        <dbReference type="ARBA" id="ARBA00022723"/>
    </source>
</evidence>
<dbReference type="AlphaFoldDB" id="A0A5B7YF41"/>
<comment type="function">
    <text evidence="8">Catalyzes the deamination of adenosine to inosine at the wobble position 34 of tRNA(Arg2).</text>
</comment>
<dbReference type="RefSeq" id="WP_139757044.1">
    <property type="nucleotide sequence ID" value="NZ_CP039852.1"/>
</dbReference>
<evidence type="ECO:0000256" key="2">
    <source>
        <dbReference type="ARBA" id="ARBA00011738"/>
    </source>
</evidence>
<protein>
    <recommendedName>
        <fullName evidence="8">tRNA-specific adenosine deaminase</fullName>
        <ecNumber evidence="8">3.5.4.33</ecNumber>
    </recommendedName>
</protein>
<keyword evidence="5 8" id="KW-0378">Hydrolase</keyword>
<keyword evidence="4 8" id="KW-0479">Metal-binding</keyword>
<reference evidence="10 11" key="1">
    <citation type="submission" date="2019-04" db="EMBL/GenBank/DDBJ databases">
        <title>Salinimonas iocasae sp. nov., a halophilic bacterium isolated from the outer tube casing of tubeworms in Okinawa Trough.</title>
        <authorList>
            <person name="Zhang H."/>
            <person name="Wang H."/>
            <person name="Li C."/>
        </authorList>
    </citation>
    <scope>NUCLEOTIDE SEQUENCE [LARGE SCALE GENOMIC DNA]</scope>
    <source>
        <strain evidence="10 11">KX18D6</strain>
    </source>
</reference>
<feature type="binding site" evidence="8">
    <location>
        <position position="103"/>
    </location>
    <ligand>
        <name>Zn(2+)</name>
        <dbReference type="ChEBI" id="CHEBI:29105"/>
        <note>catalytic</note>
    </ligand>
</feature>
<dbReference type="OrthoDB" id="9802676at2"/>
<dbReference type="Proteomes" id="UP000304912">
    <property type="component" value="Chromosome"/>
</dbReference>
<evidence type="ECO:0000259" key="9">
    <source>
        <dbReference type="PROSITE" id="PS51747"/>
    </source>
</evidence>
<dbReference type="GO" id="GO:0002100">
    <property type="term" value="P:tRNA wobble adenosine to inosine editing"/>
    <property type="evidence" value="ECO:0007669"/>
    <property type="project" value="UniProtKB-UniRule"/>
</dbReference>
<accession>A0A5B7YF41</accession>
<keyword evidence="6 8" id="KW-0862">Zinc</keyword>
<dbReference type="EC" id="3.5.4.33" evidence="8"/>
<dbReference type="PANTHER" id="PTHR11079">
    <property type="entry name" value="CYTOSINE DEAMINASE FAMILY MEMBER"/>
    <property type="match status" value="1"/>
</dbReference>
<evidence type="ECO:0000313" key="11">
    <source>
        <dbReference type="Proteomes" id="UP000304912"/>
    </source>
</evidence>
<evidence type="ECO:0000256" key="5">
    <source>
        <dbReference type="ARBA" id="ARBA00022801"/>
    </source>
</evidence>
<evidence type="ECO:0000256" key="7">
    <source>
        <dbReference type="ARBA" id="ARBA00048045"/>
    </source>
</evidence>
<dbReference type="KEGG" id="salk:FBQ74_12840"/>
<comment type="cofactor">
    <cofactor evidence="8">
        <name>Zn(2+)</name>
        <dbReference type="ChEBI" id="CHEBI:29105"/>
    </cofactor>
    <text evidence="8">Binds 1 zinc ion per subunit.</text>
</comment>
<evidence type="ECO:0000256" key="8">
    <source>
        <dbReference type="HAMAP-Rule" id="MF_00972"/>
    </source>
</evidence>
<dbReference type="InterPro" id="IPR016192">
    <property type="entry name" value="APOBEC/CMP_deaminase_Zn-bd"/>
</dbReference>